<evidence type="ECO:0000313" key="4">
    <source>
        <dbReference type="Proteomes" id="UP000689967"/>
    </source>
</evidence>
<feature type="transmembrane region" description="Helical" evidence="2">
    <location>
        <begin position="7"/>
        <end position="25"/>
    </location>
</feature>
<keyword evidence="2" id="KW-1133">Transmembrane helix</keyword>
<feature type="coiled-coil region" evidence="1">
    <location>
        <begin position="182"/>
        <end position="209"/>
    </location>
</feature>
<evidence type="ECO:0000256" key="1">
    <source>
        <dbReference type="SAM" id="Coils"/>
    </source>
</evidence>
<keyword evidence="2" id="KW-0812">Transmembrane</keyword>
<dbReference type="RefSeq" id="WP_409349063.1">
    <property type="nucleotide sequence ID" value="NZ_JAERQM010000001.1"/>
</dbReference>
<keyword evidence="2" id="KW-0472">Membrane</keyword>
<comment type="caution">
    <text evidence="3">The sequence shown here is derived from an EMBL/GenBank/DDBJ whole genome shotgun (WGS) entry which is preliminary data.</text>
</comment>
<proteinExistence type="predicted"/>
<gene>
    <name evidence="3" type="ORF">JJQ90_03470</name>
</gene>
<protein>
    <submittedName>
        <fullName evidence="3">HlyD family efflux transporter periplasmic adaptor subunit</fullName>
    </submittedName>
</protein>
<feature type="coiled-coil region" evidence="1">
    <location>
        <begin position="81"/>
        <end position="143"/>
    </location>
</feature>
<dbReference type="EMBL" id="JAERQM010000001">
    <property type="protein sequence ID" value="MBU8542746.1"/>
    <property type="molecule type" value="Genomic_DNA"/>
</dbReference>
<dbReference type="Proteomes" id="UP000689967">
    <property type="component" value="Unassembled WGS sequence"/>
</dbReference>
<name>A0ABS6H261_9PROT</name>
<reference evidence="3 4" key="1">
    <citation type="submission" date="2021-01" db="EMBL/GenBank/DDBJ databases">
        <title>Roseomonas sp. nov, a bacterium isolated from an oil production mixture in Yumen Oilfield.</title>
        <authorList>
            <person name="Wu D."/>
        </authorList>
    </citation>
    <scope>NUCLEOTIDE SEQUENCE [LARGE SCALE GENOMIC DNA]</scope>
    <source>
        <strain evidence="3 4">ROY-5-3</strain>
    </source>
</reference>
<sequence length="356" mass="38303">MATARRYLPLVALLVIAAVAAFYGWRAWQPAGLPSGIASGNGRIEAVEIDVATKLAGRLQEVAVREGDFVTAGQVIARMNTDQLQAQRREAEAQLRRARIAIRTAGSVVTQRQAERMAAEAVLAQREAEREAAERRVARTEQLARGNNAPLQLLDDDRARVQGAIAATGAARAQLAAAEAGIGAAESQVVDAEAAVEAAQATLQRIDVEIADSTLRAPRDGRVQYLVSQPGEVLAAGGRVLNLIDVTDVFMTFFLPTEQAGRAAYGAEGRIILDAAPRLVIPAEVSFVSDTAQFTPRTVETALERQKLMFRIRLRIPPALLRQHMEQVKTGLPGIAYVRLDPATEWPAALRATIAP</sequence>
<dbReference type="PANTHER" id="PTHR30438:SF2">
    <property type="entry name" value="MEMBRANE PROTEIN"/>
    <property type="match status" value="1"/>
</dbReference>
<keyword evidence="4" id="KW-1185">Reference proteome</keyword>
<dbReference type="PANTHER" id="PTHR30438">
    <property type="entry name" value="36 KDA ANTIGEN-RELATED"/>
    <property type="match status" value="1"/>
</dbReference>
<evidence type="ECO:0000256" key="2">
    <source>
        <dbReference type="SAM" id="Phobius"/>
    </source>
</evidence>
<keyword evidence="1" id="KW-0175">Coiled coil</keyword>
<evidence type="ECO:0000313" key="3">
    <source>
        <dbReference type="EMBL" id="MBU8542746.1"/>
    </source>
</evidence>
<accession>A0ABS6H261</accession>
<organism evidence="3 4">
    <name type="scientific">Falsiroseomonas oleicola</name>
    <dbReference type="NCBI Taxonomy" id="2801474"/>
    <lineage>
        <taxon>Bacteria</taxon>
        <taxon>Pseudomonadati</taxon>
        <taxon>Pseudomonadota</taxon>
        <taxon>Alphaproteobacteria</taxon>
        <taxon>Acetobacterales</taxon>
        <taxon>Roseomonadaceae</taxon>
        <taxon>Falsiroseomonas</taxon>
    </lineage>
</organism>